<evidence type="ECO:0000313" key="1">
    <source>
        <dbReference type="EMBL" id="CAD7393650.1"/>
    </source>
</evidence>
<organism evidence="1">
    <name type="scientific">Timema cristinae</name>
    <name type="common">Walking stick</name>
    <dbReference type="NCBI Taxonomy" id="61476"/>
    <lineage>
        <taxon>Eukaryota</taxon>
        <taxon>Metazoa</taxon>
        <taxon>Ecdysozoa</taxon>
        <taxon>Arthropoda</taxon>
        <taxon>Hexapoda</taxon>
        <taxon>Insecta</taxon>
        <taxon>Pterygota</taxon>
        <taxon>Neoptera</taxon>
        <taxon>Polyneoptera</taxon>
        <taxon>Phasmatodea</taxon>
        <taxon>Timematodea</taxon>
        <taxon>Timematoidea</taxon>
        <taxon>Timematidae</taxon>
        <taxon>Timema</taxon>
    </lineage>
</organism>
<accession>A0A7R9CBK4</accession>
<dbReference type="EMBL" id="OC316766">
    <property type="protein sequence ID" value="CAD7393650.1"/>
    <property type="molecule type" value="Genomic_DNA"/>
</dbReference>
<sequence length="100" mass="10920">MGDYQDNILDVGSDLPAPLRRVEPTTKSLPDNLRHQQLQLKGSLTTCLRPASVAQLANALVVLSSTAEDGEIEVRISAAKYAAVGHRLKHPVHRIRKNTS</sequence>
<proteinExistence type="predicted"/>
<gene>
    <name evidence="1" type="ORF">TCEB3V08_LOCUS1616</name>
</gene>
<protein>
    <submittedName>
        <fullName evidence="1">Uncharacterized protein</fullName>
    </submittedName>
</protein>
<reference evidence="1" key="1">
    <citation type="submission" date="2020-11" db="EMBL/GenBank/DDBJ databases">
        <authorList>
            <person name="Tran Van P."/>
        </authorList>
    </citation>
    <scope>NUCLEOTIDE SEQUENCE</scope>
</reference>
<name>A0A7R9CBK4_TIMCR</name>
<dbReference type="AlphaFoldDB" id="A0A7R9CBK4"/>